<evidence type="ECO:0000259" key="2">
    <source>
        <dbReference type="Pfam" id="PF01156"/>
    </source>
</evidence>
<evidence type="ECO:0000256" key="1">
    <source>
        <dbReference type="ARBA" id="ARBA00009176"/>
    </source>
</evidence>
<dbReference type="InterPro" id="IPR001910">
    <property type="entry name" value="Inosine/uridine_hydrolase_dom"/>
</dbReference>
<organism evidence="3 4">
    <name type="scientific">Nesidiocoris tenuis</name>
    <dbReference type="NCBI Taxonomy" id="355587"/>
    <lineage>
        <taxon>Eukaryota</taxon>
        <taxon>Metazoa</taxon>
        <taxon>Ecdysozoa</taxon>
        <taxon>Arthropoda</taxon>
        <taxon>Hexapoda</taxon>
        <taxon>Insecta</taxon>
        <taxon>Pterygota</taxon>
        <taxon>Neoptera</taxon>
        <taxon>Paraneoptera</taxon>
        <taxon>Hemiptera</taxon>
        <taxon>Heteroptera</taxon>
        <taxon>Panheteroptera</taxon>
        <taxon>Cimicomorpha</taxon>
        <taxon>Miridae</taxon>
        <taxon>Dicyphina</taxon>
        <taxon>Nesidiocoris</taxon>
    </lineage>
</organism>
<dbReference type="InterPro" id="IPR052775">
    <property type="entry name" value="IUN_hydrolase"/>
</dbReference>
<keyword evidence="4" id="KW-1185">Reference proteome</keyword>
<comment type="similarity">
    <text evidence="1">Belongs to the IUNH family.</text>
</comment>
<protein>
    <submittedName>
        <fullName evidence="3">Inosine-uridine preferring nucleoside</fullName>
    </submittedName>
</protein>
<dbReference type="Gene3D" id="3.90.245.10">
    <property type="entry name" value="Ribonucleoside hydrolase-like"/>
    <property type="match status" value="1"/>
</dbReference>
<dbReference type="PANTHER" id="PTHR46190:SF1">
    <property type="entry name" value="SI:CH211-201H21.5"/>
    <property type="match status" value="1"/>
</dbReference>
<accession>A0ABN7B1C1</accession>
<dbReference type="Proteomes" id="UP001307889">
    <property type="component" value="Chromosome 9"/>
</dbReference>
<feature type="domain" description="Inosine/uridine-preferring nucleoside hydrolase" evidence="2">
    <location>
        <begin position="5"/>
        <end position="164"/>
    </location>
</feature>
<name>A0ABN7B1C1_9HEMI</name>
<gene>
    <name evidence="3" type="ORF">NTJ_11033</name>
</gene>
<sequence length="177" mass="19359">MKKLVIIDNDGGVDDAWAIFTILQDPNIDVLALTCVFGNTDLDNVCQNNLRLVAQFNRTEIPVCKGAGMPLVPTANGSPLPDNFQYFHGRNGFGDVELESLPNIPTLCQENAFFKLNTLVTKFKGQVTLVCLGPLTNIALTMKMYPEFAANIEAAYIMGGNYTAVTKPIISTTVHYL</sequence>
<proteinExistence type="inferred from homology"/>
<dbReference type="SUPFAM" id="SSF53590">
    <property type="entry name" value="Nucleoside hydrolase"/>
    <property type="match status" value="1"/>
</dbReference>
<dbReference type="PANTHER" id="PTHR46190">
    <property type="entry name" value="SI:CH211-201H21.5-RELATED"/>
    <property type="match status" value="1"/>
</dbReference>
<evidence type="ECO:0000313" key="3">
    <source>
        <dbReference type="EMBL" id="BES98218.1"/>
    </source>
</evidence>
<dbReference type="InterPro" id="IPR036452">
    <property type="entry name" value="Ribo_hydro-like"/>
</dbReference>
<reference evidence="3 4" key="1">
    <citation type="submission" date="2023-09" db="EMBL/GenBank/DDBJ databases">
        <title>Nesidiocoris tenuis whole genome shotgun sequence.</title>
        <authorList>
            <person name="Shibata T."/>
            <person name="Shimoda M."/>
            <person name="Kobayashi T."/>
            <person name="Uehara T."/>
        </authorList>
    </citation>
    <scope>NUCLEOTIDE SEQUENCE [LARGE SCALE GENOMIC DNA]</scope>
    <source>
        <strain evidence="3 4">Japan</strain>
    </source>
</reference>
<dbReference type="EMBL" id="AP028917">
    <property type="protein sequence ID" value="BES98218.1"/>
    <property type="molecule type" value="Genomic_DNA"/>
</dbReference>
<dbReference type="Pfam" id="PF01156">
    <property type="entry name" value="IU_nuc_hydro"/>
    <property type="match status" value="1"/>
</dbReference>
<evidence type="ECO:0000313" key="4">
    <source>
        <dbReference type="Proteomes" id="UP001307889"/>
    </source>
</evidence>